<accession>A0AAD2GCH7</accession>
<comment type="caution">
    <text evidence="2">The sequence shown here is derived from an EMBL/GenBank/DDBJ whole genome shotgun (WGS) entry which is preliminary data.</text>
</comment>
<feature type="region of interest" description="Disordered" evidence="1">
    <location>
        <begin position="29"/>
        <end position="53"/>
    </location>
</feature>
<sequence>MNLRGQFDDIDDSKREELLAAADNDVNDMPELTVRFQGDDNNESDDEDSGDEEEEAIVANLAELQSGQYCPRLRQQADCYQRQDHHQRQVLLRTLCNLH</sequence>
<protein>
    <submittedName>
        <fullName evidence="2">Uncharacterized protein</fullName>
    </submittedName>
</protein>
<evidence type="ECO:0000313" key="3">
    <source>
        <dbReference type="Proteomes" id="UP001295423"/>
    </source>
</evidence>
<evidence type="ECO:0000313" key="2">
    <source>
        <dbReference type="EMBL" id="CAJ1968436.1"/>
    </source>
</evidence>
<reference evidence="2" key="1">
    <citation type="submission" date="2023-08" db="EMBL/GenBank/DDBJ databases">
        <authorList>
            <person name="Audoor S."/>
            <person name="Bilcke G."/>
        </authorList>
    </citation>
    <scope>NUCLEOTIDE SEQUENCE</scope>
</reference>
<keyword evidence="3" id="KW-1185">Reference proteome</keyword>
<dbReference type="EMBL" id="CAKOGP040002381">
    <property type="protein sequence ID" value="CAJ1968436.1"/>
    <property type="molecule type" value="Genomic_DNA"/>
</dbReference>
<name>A0AAD2GCH7_9STRA</name>
<evidence type="ECO:0000256" key="1">
    <source>
        <dbReference type="SAM" id="MobiDB-lite"/>
    </source>
</evidence>
<dbReference type="AlphaFoldDB" id="A0AAD2GCH7"/>
<gene>
    <name evidence="2" type="ORF">CYCCA115_LOCUS23238</name>
</gene>
<organism evidence="2 3">
    <name type="scientific">Cylindrotheca closterium</name>
    <dbReference type="NCBI Taxonomy" id="2856"/>
    <lineage>
        <taxon>Eukaryota</taxon>
        <taxon>Sar</taxon>
        <taxon>Stramenopiles</taxon>
        <taxon>Ochrophyta</taxon>
        <taxon>Bacillariophyta</taxon>
        <taxon>Bacillariophyceae</taxon>
        <taxon>Bacillariophycidae</taxon>
        <taxon>Bacillariales</taxon>
        <taxon>Bacillariaceae</taxon>
        <taxon>Cylindrotheca</taxon>
    </lineage>
</organism>
<proteinExistence type="predicted"/>
<feature type="compositionally biased region" description="Acidic residues" evidence="1">
    <location>
        <begin position="40"/>
        <end position="53"/>
    </location>
</feature>
<dbReference type="Proteomes" id="UP001295423">
    <property type="component" value="Unassembled WGS sequence"/>
</dbReference>